<name>A0A804QVN4_MAIZE</name>
<dbReference type="PANTHER" id="PTHR12838:SF0">
    <property type="entry name" value="U3 SMALL NUCLEOLAR RNA-ASSOCIATED PROTEIN 11-RELATED"/>
    <property type="match status" value="1"/>
</dbReference>
<dbReference type="Gramene" id="Zm00001eb369240_T004">
    <property type="protein sequence ID" value="Zm00001eb369240_P004"/>
    <property type="gene ID" value="Zm00001eb369240"/>
</dbReference>
<protein>
    <recommendedName>
        <fullName evidence="8">U3 small nucleolar RNA-associated protein 11</fullName>
    </recommendedName>
</protein>
<dbReference type="InterPro" id="IPR007144">
    <property type="entry name" value="SSU_processome_Utp11"/>
</dbReference>
<dbReference type="PANTHER" id="PTHR12838">
    <property type="entry name" value="U3 SMALL NUCLEOLAR RNA-ASSOCIATED PROTEIN 11"/>
    <property type="match status" value="1"/>
</dbReference>
<dbReference type="EnsemblPlants" id="Zm00001eb369240_T004">
    <property type="protein sequence ID" value="Zm00001eb369240_P004"/>
    <property type="gene ID" value="Zm00001eb369240"/>
</dbReference>
<keyword evidence="7" id="KW-1267">Proteomics identification</keyword>
<evidence type="ECO:0008006" key="8">
    <source>
        <dbReference type="Google" id="ProtNLM"/>
    </source>
</evidence>
<evidence type="ECO:0000256" key="4">
    <source>
        <dbReference type="ARBA" id="ARBA00023242"/>
    </source>
</evidence>
<dbReference type="GO" id="GO:0006364">
    <property type="term" value="P:rRNA processing"/>
    <property type="evidence" value="ECO:0007669"/>
    <property type="project" value="UniProtKB-KW"/>
</dbReference>
<dbReference type="Proteomes" id="UP000007305">
    <property type="component" value="Chromosome 8"/>
</dbReference>
<evidence type="ECO:0000256" key="3">
    <source>
        <dbReference type="ARBA" id="ARBA00022552"/>
    </source>
</evidence>
<evidence type="ECO:0000313" key="5">
    <source>
        <dbReference type="EnsemblPlants" id="Zm00001eb369240_P004"/>
    </source>
</evidence>
<dbReference type="EnsemblPlants" id="Zm00001eb369240_T005">
    <property type="protein sequence ID" value="Zm00001eb369240_P005"/>
    <property type="gene ID" value="Zm00001eb369240"/>
</dbReference>
<sequence>MSSLRNAIPRRAHKERAQPEARKKFGLLEKHKDYVVRARAYHIKEATIAKLKEKAAFRNPDEFYFKMINSRTVGGIHRPKPEDNKYTEEELLLLKNKDMGYILQSVQSEKKKIEKLSSTLHELDNKPQNKHVYFAEDREEAKEIQSRIGQSSNMLVVEVLVSGTAPSDLKILPCRSSPPQELCLCQTIGLKDQILYDSIMCIIYQFIVLYYVEFA</sequence>
<reference evidence="5" key="2">
    <citation type="submission" date="2019-07" db="EMBL/GenBank/DDBJ databases">
        <authorList>
            <person name="Seetharam A."/>
            <person name="Woodhouse M."/>
            <person name="Cannon E."/>
        </authorList>
    </citation>
    <scope>NUCLEOTIDE SEQUENCE [LARGE SCALE GENOMIC DNA]</scope>
    <source>
        <strain evidence="5">cv. B73</strain>
    </source>
</reference>
<organism evidence="5 6">
    <name type="scientific">Zea mays</name>
    <name type="common">Maize</name>
    <dbReference type="NCBI Taxonomy" id="4577"/>
    <lineage>
        <taxon>Eukaryota</taxon>
        <taxon>Viridiplantae</taxon>
        <taxon>Streptophyta</taxon>
        <taxon>Embryophyta</taxon>
        <taxon>Tracheophyta</taxon>
        <taxon>Spermatophyta</taxon>
        <taxon>Magnoliopsida</taxon>
        <taxon>Liliopsida</taxon>
        <taxon>Poales</taxon>
        <taxon>Poaceae</taxon>
        <taxon>PACMAD clade</taxon>
        <taxon>Panicoideae</taxon>
        <taxon>Andropogonodae</taxon>
        <taxon>Andropogoneae</taxon>
        <taxon>Tripsacinae</taxon>
        <taxon>Zea</taxon>
    </lineage>
</organism>
<dbReference type="Pfam" id="PF03998">
    <property type="entry name" value="Utp11"/>
    <property type="match status" value="1"/>
</dbReference>
<evidence type="ECO:0000313" key="6">
    <source>
        <dbReference type="Proteomes" id="UP000007305"/>
    </source>
</evidence>
<dbReference type="OrthoDB" id="29058at2759"/>
<gene>
    <name evidence="5" type="primary">LOC100283970</name>
</gene>
<evidence type="ECO:0000256" key="1">
    <source>
        <dbReference type="ARBA" id="ARBA00004604"/>
    </source>
</evidence>
<comment type="subcellular location">
    <subcellularLocation>
        <location evidence="1">Nucleus</location>
        <location evidence="1">Nucleolus</location>
    </subcellularLocation>
</comment>
<dbReference type="AlphaFoldDB" id="A0A804QVN4"/>
<keyword evidence="3" id="KW-0698">rRNA processing</keyword>
<keyword evidence="6" id="KW-1185">Reference proteome</keyword>
<comment type="similarity">
    <text evidence="2">Belongs to the UTP11 family.</text>
</comment>
<dbReference type="GO" id="GO:0032040">
    <property type="term" value="C:small-subunit processome"/>
    <property type="evidence" value="ECO:0007669"/>
    <property type="project" value="InterPro"/>
</dbReference>
<accession>A0A804QVN4</accession>
<evidence type="ECO:0000256" key="2">
    <source>
        <dbReference type="ARBA" id="ARBA00008105"/>
    </source>
</evidence>
<reference evidence="6" key="1">
    <citation type="journal article" date="2009" name="Science">
        <title>The B73 maize genome: complexity, diversity, and dynamics.</title>
        <authorList>
            <person name="Schnable P.S."/>
            <person name="Ware D."/>
            <person name="Fulton R.S."/>
            <person name="Stein J.C."/>
            <person name="Wei F."/>
            <person name="Pasternak S."/>
            <person name="Liang C."/>
            <person name="Zhang J."/>
            <person name="Fulton L."/>
            <person name="Graves T.A."/>
            <person name="Minx P."/>
            <person name="Reily A.D."/>
            <person name="Courtney L."/>
            <person name="Kruchowski S.S."/>
            <person name="Tomlinson C."/>
            <person name="Strong C."/>
            <person name="Delehaunty K."/>
            <person name="Fronick C."/>
            <person name="Courtney B."/>
            <person name="Rock S.M."/>
            <person name="Belter E."/>
            <person name="Du F."/>
            <person name="Kim K."/>
            <person name="Abbott R.M."/>
            <person name="Cotton M."/>
            <person name="Levy A."/>
            <person name="Marchetto P."/>
            <person name="Ochoa K."/>
            <person name="Jackson S.M."/>
            <person name="Gillam B."/>
            <person name="Chen W."/>
            <person name="Yan L."/>
            <person name="Higginbotham J."/>
            <person name="Cardenas M."/>
            <person name="Waligorski J."/>
            <person name="Applebaum E."/>
            <person name="Phelps L."/>
            <person name="Falcone J."/>
            <person name="Kanchi K."/>
            <person name="Thane T."/>
            <person name="Scimone A."/>
            <person name="Thane N."/>
            <person name="Henke J."/>
            <person name="Wang T."/>
            <person name="Ruppert J."/>
            <person name="Shah N."/>
            <person name="Rotter K."/>
            <person name="Hodges J."/>
            <person name="Ingenthron E."/>
            <person name="Cordes M."/>
            <person name="Kohlberg S."/>
            <person name="Sgro J."/>
            <person name="Delgado B."/>
            <person name="Mead K."/>
            <person name="Chinwalla A."/>
            <person name="Leonard S."/>
            <person name="Crouse K."/>
            <person name="Collura K."/>
            <person name="Kudrna D."/>
            <person name="Currie J."/>
            <person name="He R."/>
            <person name="Angelova A."/>
            <person name="Rajasekar S."/>
            <person name="Mueller T."/>
            <person name="Lomeli R."/>
            <person name="Scara G."/>
            <person name="Ko A."/>
            <person name="Delaney K."/>
            <person name="Wissotski M."/>
            <person name="Lopez G."/>
            <person name="Campos D."/>
            <person name="Braidotti M."/>
            <person name="Ashley E."/>
            <person name="Golser W."/>
            <person name="Kim H."/>
            <person name="Lee S."/>
            <person name="Lin J."/>
            <person name="Dujmic Z."/>
            <person name="Kim W."/>
            <person name="Talag J."/>
            <person name="Zuccolo A."/>
            <person name="Fan C."/>
            <person name="Sebastian A."/>
            <person name="Kramer M."/>
            <person name="Spiegel L."/>
            <person name="Nascimento L."/>
            <person name="Zutavern T."/>
            <person name="Miller B."/>
            <person name="Ambroise C."/>
            <person name="Muller S."/>
            <person name="Spooner W."/>
            <person name="Narechania A."/>
            <person name="Ren L."/>
            <person name="Wei S."/>
            <person name="Kumari S."/>
            <person name="Faga B."/>
            <person name="Levy M.J."/>
            <person name="McMahan L."/>
            <person name="Van Buren P."/>
            <person name="Vaughn M.W."/>
            <person name="Ying K."/>
            <person name="Yeh C.-T."/>
            <person name="Emrich S.J."/>
            <person name="Jia Y."/>
            <person name="Kalyanaraman A."/>
            <person name="Hsia A.-P."/>
            <person name="Barbazuk W.B."/>
            <person name="Baucom R.S."/>
            <person name="Brutnell T.P."/>
            <person name="Carpita N.C."/>
            <person name="Chaparro C."/>
            <person name="Chia J.-M."/>
            <person name="Deragon J.-M."/>
            <person name="Estill J.C."/>
            <person name="Fu Y."/>
            <person name="Jeddeloh J.A."/>
            <person name="Han Y."/>
            <person name="Lee H."/>
            <person name="Li P."/>
            <person name="Lisch D.R."/>
            <person name="Liu S."/>
            <person name="Liu Z."/>
            <person name="Nagel D.H."/>
            <person name="McCann M.C."/>
            <person name="SanMiguel P."/>
            <person name="Myers A.M."/>
            <person name="Nettleton D."/>
            <person name="Nguyen J."/>
            <person name="Penning B.W."/>
            <person name="Ponnala L."/>
            <person name="Schneider K.L."/>
            <person name="Schwartz D.C."/>
            <person name="Sharma A."/>
            <person name="Soderlund C."/>
            <person name="Springer N.M."/>
            <person name="Sun Q."/>
            <person name="Wang H."/>
            <person name="Waterman M."/>
            <person name="Westerman R."/>
            <person name="Wolfgruber T.K."/>
            <person name="Yang L."/>
            <person name="Yu Y."/>
            <person name="Zhang L."/>
            <person name="Zhou S."/>
            <person name="Zhu Q."/>
            <person name="Bennetzen J.L."/>
            <person name="Dawe R.K."/>
            <person name="Jiang J."/>
            <person name="Jiang N."/>
            <person name="Presting G.G."/>
            <person name="Wessler S.R."/>
            <person name="Aluru S."/>
            <person name="Martienssen R.A."/>
            <person name="Clifton S.W."/>
            <person name="McCombie W.R."/>
            <person name="Wing R.A."/>
            <person name="Wilson R.K."/>
        </authorList>
    </citation>
    <scope>NUCLEOTIDE SEQUENCE [LARGE SCALE GENOMIC DNA]</scope>
    <source>
        <strain evidence="6">cv. B73</strain>
    </source>
</reference>
<proteinExistence type="evidence at protein level"/>
<reference evidence="5" key="3">
    <citation type="submission" date="2021-05" db="UniProtKB">
        <authorList>
            <consortium name="EnsemblPlants"/>
        </authorList>
    </citation>
    <scope>IDENTIFICATION</scope>
    <source>
        <strain evidence="5">cv. B73</strain>
    </source>
</reference>
<evidence type="ECO:0007829" key="7">
    <source>
        <dbReference type="PeptideAtlas" id="A0A804QVN4"/>
    </source>
</evidence>
<keyword evidence="4" id="KW-0539">Nucleus</keyword>
<dbReference type="Gramene" id="Zm00001eb369240_T005">
    <property type="protein sequence ID" value="Zm00001eb369240_P005"/>
    <property type="gene ID" value="Zm00001eb369240"/>
</dbReference>